<feature type="domain" description="VTT" evidence="7">
    <location>
        <begin position="50"/>
        <end position="167"/>
    </location>
</feature>
<keyword evidence="9" id="KW-1185">Reference proteome</keyword>
<sequence>MKKLLLPLLYVLVLGVAFIYKSAIWEYLNSVHSLTLLILIATLLALFPILPYKIVIAALGYAYGTVSATLIAWIGTTLAAVIIYAIVRYAFREQGRRYLSRRRSIHSFTTLTETHPFIAIIVARLLPILPQMVVNIFAGVASISLWTYTLASGLGKIPAILLYAYLGGNVMDHPLISLIALLGYLLLIGIVLLIYRRVTQKRLN</sequence>
<feature type="transmembrane region" description="Helical" evidence="6">
    <location>
        <begin position="36"/>
        <end position="64"/>
    </location>
</feature>
<evidence type="ECO:0000256" key="2">
    <source>
        <dbReference type="ARBA" id="ARBA00022475"/>
    </source>
</evidence>
<feature type="transmembrane region" description="Helical" evidence="6">
    <location>
        <begin position="175"/>
        <end position="195"/>
    </location>
</feature>
<dbReference type="PANTHER" id="PTHR12677:SF59">
    <property type="entry name" value="GOLGI APPARATUS MEMBRANE PROTEIN TVP38-RELATED"/>
    <property type="match status" value="1"/>
</dbReference>
<comment type="subcellular location">
    <subcellularLocation>
        <location evidence="1 6">Cell membrane</location>
        <topology evidence="1 6">Multi-pass membrane protein</topology>
    </subcellularLocation>
</comment>
<evidence type="ECO:0000256" key="5">
    <source>
        <dbReference type="ARBA" id="ARBA00023136"/>
    </source>
</evidence>
<gene>
    <name evidence="8" type="ORF">PNBC_09690</name>
</gene>
<feature type="transmembrane region" description="Helical" evidence="6">
    <location>
        <begin position="6"/>
        <end position="24"/>
    </location>
</feature>
<dbReference type="InterPro" id="IPR015414">
    <property type="entry name" value="TMEM64"/>
</dbReference>
<dbReference type="EMBL" id="LSFN01000014">
    <property type="protein sequence ID" value="OAB74339.1"/>
    <property type="molecule type" value="Genomic_DNA"/>
</dbReference>
<evidence type="ECO:0000313" key="8">
    <source>
        <dbReference type="EMBL" id="OAB74339.1"/>
    </source>
</evidence>
<reference evidence="8 9" key="1">
    <citation type="submission" date="2016-02" db="EMBL/GenBank/DDBJ databases">
        <title>Paenibacillus sp. LPB0068, isolated from Crassostrea gigas.</title>
        <authorList>
            <person name="Shin S.-K."/>
            <person name="Yi H."/>
        </authorList>
    </citation>
    <scope>NUCLEOTIDE SEQUENCE [LARGE SCALE GENOMIC DNA]</scope>
    <source>
        <strain evidence="8 9">LPB0068</strain>
    </source>
</reference>
<keyword evidence="3 6" id="KW-0812">Transmembrane</keyword>
<feature type="transmembrane region" description="Helical" evidence="6">
    <location>
        <begin position="70"/>
        <end position="91"/>
    </location>
</feature>
<proteinExistence type="inferred from homology"/>
<dbReference type="KEGG" id="pcx:LPB68_04270"/>
<keyword evidence="5 6" id="KW-0472">Membrane</keyword>
<keyword evidence="2 6" id="KW-1003">Cell membrane</keyword>
<comment type="similarity">
    <text evidence="6">Belongs to the TVP38/TMEM64 family.</text>
</comment>
<dbReference type="InterPro" id="IPR032816">
    <property type="entry name" value="VTT_dom"/>
</dbReference>
<evidence type="ECO:0000259" key="7">
    <source>
        <dbReference type="Pfam" id="PF09335"/>
    </source>
</evidence>
<dbReference type="STRING" id="1763538.LPB68_04270"/>
<dbReference type="GO" id="GO:0005886">
    <property type="term" value="C:plasma membrane"/>
    <property type="evidence" value="ECO:0007669"/>
    <property type="project" value="UniProtKB-SubCell"/>
</dbReference>
<feature type="transmembrane region" description="Helical" evidence="6">
    <location>
        <begin position="133"/>
        <end position="155"/>
    </location>
</feature>
<name>A0A167DGG5_9BACL</name>
<evidence type="ECO:0000256" key="1">
    <source>
        <dbReference type="ARBA" id="ARBA00004651"/>
    </source>
</evidence>
<dbReference type="RefSeq" id="WP_068657566.1">
    <property type="nucleotide sequence ID" value="NZ_CP017770.1"/>
</dbReference>
<dbReference type="Pfam" id="PF09335">
    <property type="entry name" value="VTT_dom"/>
    <property type="match status" value="1"/>
</dbReference>
<protein>
    <recommendedName>
        <fullName evidence="6">TVP38/TMEM64 family membrane protein</fullName>
    </recommendedName>
</protein>
<evidence type="ECO:0000256" key="4">
    <source>
        <dbReference type="ARBA" id="ARBA00022989"/>
    </source>
</evidence>
<evidence type="ECO:0000256" key="6">
    <source>
        <dbReference type="RuleBase" id="RU366058"/>
    </source>
</evidence>
<keyword evidence="4 6" id="KW-1133">Transmembrane helix</keyword>
<dbReference type="PANTHER" id="PTHR12677">
    <property type="entry name" value="GOLGI APPARATUS MEMBRANE PROTEIN TVP38-RELATED"/>
    <property type="match status" value="1"/>
</dbReference>
<comment type="caution">
    <text evidence="8">The sequence shown here is derived from an EMBL/GenBank/DDBJ whole genome shotgun (WGS) entry which is preliminary data.</text>
</comment>
<dbReference type="Proteomes" id="UP000077134">
    <property type="component" value="Unassembled WGS sequence"/>
</dbReference>
<accession>A0A167DGG5</accession>
<organism evidence="8 9">
    <name type="scientific">Paenibacillus crassostreae</name>
    <dbReference type="NCBI Taxonomy" id="1763538"/>
    <lineage>
        <taxon>Bacteria</taxon>
        <taxon>Bacillati</taxon>
        <taxon>Bacillota</taxon>
        <taxon>Bacilli</taxon>
        <taxon>Bacillales</taxon>
        <taxon>Paenibacillaceae</taxon>
        <taxon>Paenibacillus</taxon>
    </lineage>
</organism>
<evidence type="ECO:0000313" key="9">
    <source>
        <dbReference type="Proteomes" id="UP000077134"/>
    </source>
</evidence>
<dbReference type="AlphaFoldDB" id="A0A167DGG5"/>
<evidence type="ECO:0000256" key="3">
    <source>
        <dbReference type="ARBA" id="ARBA00022692"/>
    </source>
</evidence>
<dbReference type="OrthoDB" id="2381682at2"/>